<name>A0A384JIF3_BOTFB</name>
<gene>
    <name evidence="2" type="ORF">BCIN_05g05510</name>
</gene>
<keyword evidence="3" id="KW-1185">Reference proteome</keyword>
<feature type="region of interest" description="Disordered" evidence="1">
    <location>
        <begin position="48"/>
        <end position="79"/>
    </location>
</feature>
<dbReference type="EMBL" id="CP009809">
    <property type="protein sequence ID" value="ATZ50177.1"/>
    <property type="molecule type" value="Genomic_DNA"/>
</dbReference>
<protein>
    <submittedName>
        <fullName evidence="2">Uncharacterized protein</fullName>
    </submittedName>
</protein>
<dbReference type="Proteomes" id="UP000001798">
    <property type="component" value="Chromosome 5"/>
</dbReference>
<organism evidence="2 3">
    <name type="scientific">Botryotinia fuckeliana (strain B05.10)</name>
    <name type="common">Noble rot fungus</name>
    <name type="synonym">Botrytis cinerea</name>
    <dbReference type="NCBI Taxonomy" id="332648"/>
    <lineage>
        <taxon>Eukaryota</taxon>
        <taxon>Fungi</taxon>
        <taxon>Dikarya</taxon>
        <taxon>Ascomycota</taxon>
        <taxon>Pezizomycotina</taxon>
        <taxon>Leotiomycetes</taxon>
        <taxon>Helotiales</taxon>
        <taxon>Sclerotiniaceae</taxon>
        <taxon>Botrytis</taxon>
    </lineage>
</organism>
<dbReference type="VEuPathDB" id="FungiDB:Bcin05g05510"/>
<dbReference type="KEGG" id="bfu:BCIN_05g05510"/>
<evidence type="ECO:0000313" key="3">
    <source>
        <dbReference type="Proteomes" id="UP000001798"/>
    </source>
</evidence>
<evidence type="ECO:0000256" key="1">
    <source>
        <dbReference type="SAM" id="MobiDB-lite"/>
    </source>
</evidence>
<feature type="compositionally biased region" description="Basic and acidic residues" evidence="1">
    <location>
        <begin position="48"/>
        <end position="70"/>
    </location>
</feature>
<reference evidence="2 3" key="3">
    <citation type="journal article" date="2017" name="Mol. Plant Pathol.">
        <title>A gapless genome sequence of the fungus Botrytis cinerea.</title>
        <authorList>
            <person name="Van Kan J.A."/>
            <person name="Stassen J.H."/>
            <person name="Mosbach A."/>
            <person name="Van Der Lee T.A."/>
            <person name="Faino L."/>
            <person name="Farmer A.D."/>
            <person name="Papasotiriou D.G."/>
            <person name="Zhou S."/>
            <person name="Seidl M.F."/>
            <person name="Cottam E."/>
            <person name="Edel D."/>
            <person name="Hahn M."/>
            <person name="Schwartz D.C."/>
            <person name="Dietrich R.A."/>
            <person name="Widdison S."/>
            <person name="Scalliet G."/>
        </authorList>
    </citation>
    <scope>NUCLEOTIDE SEQUENCE [LARGE SCALE GENOMIC DNA]</scope>
    <source>
        <strain evidence="2 3">B05.10</strain>
    </source>
</reference>
<dbReference type="GeneID" id="5440317"/>
<evidence type="ECO:0000313" key="2">
    <source>
        <dbReference type="EMBL" id="ATZ50177.1"/>
    </source>
</evidence>
<dbReference type="OrthoDB" id="3526375at2759"/>
<dbReference type="AlphaFoldDB" id="A0A384JIF3"/>
<proteinExistence type="predicted"/>
<accession>A0A384JIF3</accession>
<dbReference type="RefSeq" id="XP_001559687.1">
    <property type="nucleotide sequence ID" value="XM_001559637.2"/>
</dbReference>
<sequence>MTSRKFLQRHEVGSVVRDPRHNKVYRAKEKALSECSTWDQEFFDRKQDADRVDDRVETRERRTEKKDNVRAETLSDLSM</sequence>
<reference evidence="2 3" key="1">
    <citation type="journal article" date="2011" name="PLoS Genet.">
        <title>Genomic analysis of the necrotrophic fungal pathogens Sclerotinia sclerotiorum and Botrytis cinerea.</title>
        <authorList>
            <person name="Amselem J."/>
            <person name="Cuomo C.A."/>
            <person name="van Kan J.A."/>
            <person name="Viaud M."/>
            <person name="Benito E.P."/>
            <person name="Couloux A."/>
            <person name="Coutinho P.M."/>
            <person name="de Vries R.P."/>
            <person name="Dyer P.S."/>
            <person name="Fillinger S."/>
            <person name="Fournier E."/>
            <person name="Gout L."/>
            <person name="Hahn M."/>
            <person name="Kohn L."/>
            <person name="Lapalu N."/>
            <person name="Plummer K.M."/>
            <person name="Pradier J.M."/>
            <person name="Quevillon E."/>
            <person name="Sharon A."/>
            <person name="Simon A."/>
            <person name="ten Have A."/>
            <person name="Tudzynski B."/>
            <person name="Tudzynski P."/>
            <person name="Wincker P."/>
            <person name="Andrew M."/>
            <person name="Anthouard V."/>
            <person name="Beever R.E."/>
            <person name="Beffa R."/>
            <person name="Benoit I."/>
            <person name="Bouzid O."/>
            <person name="Brault B."/>
            <person name="Chen Z."/>
            <person name="Choquer M."/>
            <person name="Collemare J."/>
            <person name="Cotton P."/>
            <person name="Danchin E.G."/>
            <person name="Da Silva C."/>
            <person name="Gautier A."/>
            <person name="Giraud C."/>
            <person name="Giraud T."/>
            <person name="Gonzalez C."/>
            <person name="Grossetete S."/>
            <person name="Guldener U."/>
            <person name="Henrissat B."/>
            <person name="Howlett B.J."/>
            <person name="Kodira C."/>
            <person name="Kretschmer M."/>
            <person name="Lappartient A."/>
            <person name="Leroch M."/>
            <person name="Levis C."/>
            <person name="Mauceli E."/>
            <person name="Neuveglise C."/>
            <person name="Oeser B."/>
            <person name="Pearson M."/>
            <person name="Poulain J."/>
            <person name="Poussereau N."/>
            <person name="Quesneville H."/>
            <person name="Rascle C."/>
            <person name="Schumacher J."/>
            <person name="Segurens B."/>
            <person name="Sexton A."/>
            <person name="Silva E."/>
            <person name="Sirven C."/>
            <person name="Soanes D.M."/>
            <person name="Talbot N.J."/>
            <person name="Templeton M."/>
            <person name="Yandava C."/>
            <person name="Yarden O."/>
            <person name="Zeng Q."/>
            <person name="Rollins J.A."/>
            <person name="Lebrun M.H."/>
            <person name="Dickman M."/>
        </authorList>
    </citation>
    <scope>NUCLEOTIDE SEQUENCE [LARGE SCALE GENOMIC DNA]</scope>
    <source>
        <strain evidence="2 3">B05.10</strain>
    </source>
</reference>
<reference evidence="2 3" key="2">
    <citation type="journal article" date="2012" name="Eukaryot. Cell">
        <title>Genome update of Botrytis cinerea strains B05.10 and T4.</title>
        <authorList>
            <person name="Staats M."/>
            <person name="van Kan J.A."/>
        </authorList>
    </citation>
    <scope>NUCLEOTIDE SEQUENCE [LARGE SCALE GENOMIC DNA]</scope>
    <source>
        <strain evidence="2 3">B05.10</strain>
    </source>
</reference>